<dbReference type="AlphaFoldDB" id="A0A1I7VTD2"/>
<sequence length="132" mass="15117">MTTLITEIEGILNTRPLTYVGFDDYRIIRPIDFISPMASLDIPIKYENQEEEYTLTWSDTKRHHTTANGKQLDRSLNMVCPLEINSVNNNDLSNIKDLQEDDLEEPIASRTRSAKKTAKHAETTSKTISNNF</sequence>
<feature type="region of interest" description="Disordered" evidence="1">
    <location>
        <begin position="98"/>
        <end position="132"/>
    </location>
</feature>
<evidence type="ECO:0000256" key="1">
    <source>
        <dbReference type="SAM" id="MobiDB-lite"/>
    </source>
</evidence>
<evidence type="ECO:0000313" key="2">
    <source>
        <dbReference type="Proteomes" id="UP000095285"/>
    </source>
</evidence>
<dbReference type="Proteomes" id="UP000095285">
    <property type="component" value="Unassembled WGS sequence"/>
</dbReference>
<accession>A0A1I7VTD2</accession>
<dbReference type="WBParaSite" id="EN70_605">
    <property type="protein sequence ID" value="EN70_605"/>
    <property type="gene ID" value="EN70_605"/>
</dbReference>
<organism evidence="2 3">
    <name type="scientific">Loa loa</name>
    <name type="common">Eye worm</name>
    <name type="synonym">Filaria loa</name>
    <dbReference type="NCBI Taxonomy" id="7209"/>
    <lineage>
        <taxon>Eukaryota</taxon>
        <taxon>Metazoa</taxon>
        <taxon>Ecdysozoa</taxon>
        <taxon>Nematoda</taxon>
        <taxon>Chromadorea</taxon>
        <taxon>Rhabditida</taxon>
        <taxon>Spirurina</taxon>
        <taxon>Spiruromorpha</taxon>
        <taxon>Filarioidea</taxon>
        <taxon>Onchocercidae</taxon>
        <taxon>Loa</taxon>
    </lineage>
</organism>
<keyword evidence="2" id="KW-1185">Reference proteome</keyword>
<protein>
    <submittedName>
        <fullName evidence="3">Uncharacterized protein</fullName>
    </submittedName>
</protein>
<proteinExistence type="predicted"/>
<name>A0A1I7VTD2_LOALO</name>
<evidence type="ECO:0000313" key="3">
    <source>
        <dbReference type="WBParaSite" id="EN70_605"/>
    </source>
</evidence>
<reference evidence="2" key="1">
    <citation type="submission" date="2012-04" db="EMBL/GenBank/DDBJ databases">
        <title>The Genome Sequence of Loa loa.</title>
        <authorList>
            <consortium name="The Broad Institute Genome Sequencing Platform"/>
            <consortium name="Broad Institute Genome Sequencing Center for Infectious Disease"/>
            <person name="Nutman T.B."/>
            <person name="Fink D.L."/>
            <person name="Russ C."/>
            <person name="Young S."/>
            <person name="Zeng Q."/>
            <person name="Gargeya S."/>
            <person name="Alvarado L."/>
            <person name="Berlin A."/>
            <person name="Chapman S.B."/>
            <person name="Chen Z."/>
            <person name="Freedman E."/>
            <person name="Gellesch M."/>
            <person name="Goldberg J."/>
            <person name="Griggs A."/>
            <person name="Gujja S."/>
            <person name="Heilman E.R."/>
            <person name="Heiman D."/>
            <person name="Howarth C."/>
            <person name="Mehta T."/>
            <person name="Neiman D."/>
            <person name="Pearson M."/>
            <person name="Roberts A."/>
            <person name="Saif S."/>
            <person name="Shea T."/>
            <person name="Shenoy N."/>
            <person name="Sisk P."/>
            <person name="Stolte C."/>
            <person name="Sykes S."/>
            <person name="White J."/>
            <person name="Yandava C."/>
            <person name="Haas B."/>
            <person name="Henn M.R."/>
            <person name="Nusbaum C."/>
            <person name="Birren B."/>
        </authorList>
    </citation>
    <scope>NUCLEOTIDE SEQUENCE [LARGE SCALE GENOMIC DNA]</scope>
</reference>
<reference evidence="3" key="2">
    <citation type="submission" date="2016-11" db="UniProtKB">
        <authorList>
            <consortium name="WormBaseParasite"/>
        </authorList>
    </citation>
    <scope>IDENTIFICATION</scope>
</reference>